<keyword evidence="3" id="KW-0808">Transferase</keyword>
<feature type="domain" description="Glycosyl transferase family 1" evidence="1">
    <location>
        <begin position="191"/>
        <end position="347"/>
    </location>
</feature>
<dbReference type="SUPFAM" id="SSF53756">
    <property type="entry name" value="UDP-Glycosyltransferase/glycogen phosphorylase"/>
    <property type="match status" value="1"/>
</dbReference>
<dbReference type="OrthoDB" id="9790710at2"/>
<dbReference type="Pfam" id="PF00534">
    <property type="entry name" value="Glycos_transf_1"/>
    <property type="match status" value="1"/>
</dbReference>
<dbReference type="GO" id="GO:0016758">
    <property type="term" value="F:hexosyltransferase activity"/>
    <property type="evidence" value="ECO:0007669"/>
    <property type="project" value="TreeGrafter"/>
</dbReference>
<name>A0A1G9N8D0_9RHOB</name>
<protein>
    <submittedName>
        <fullName evidence="3">Glycosyltransferase involved in cell wall bisynthesis</fullName>
    </submittedName>
</protein>
<dbReference type="InterPro" id="IPR028098">
    <property type="entry name" value="Glyco_trans_4-like_N"/>
</dbReference>
<evidence type="ECO:0000259" key="2">
    <source>
        <dbReference type="Pfam" id="PF13579"/>
    </source>
</evidence>
<gene>
    <name evidence="3" type="ORF">SAMN04488026_11186</name>
</gene>
<dbReference type="Proteomes" id="UP000199382">
    <property type="component" value="Unassembled WGS sequence"/>
</dbReference>
<dbReference type="STRING" id="571298.SAMN04488026_11186"/>
<dbReference type="EMBL" id="FNEK01000118">
    <property type="protein sequence ID" value="SDL82125.1"/>
    <property type="molecule type" value="Genomic_DNA"/>
</dbReference>
<dbReference type="AlphaFoldDB" id="A0A1G9N8D0"/>
<evidence type="ECO:0000313" key="3">
    <source>
        <dbReference type="EMBL" id="SDL82125.1"/>
    </source>
</evidence>
<keyword evidence="4" id="KW-1185">Reference proteome</keyword>
<reference evidence="3 4" key="1">
    <citation type="submission" date="2016-10" db="EMBL/GenBank/DDBJ databases">
        <authorList>
            <person name="de Groot N.N."/>
        </authorList>
    </citation>
    <scope>NUCLEOTIDE SEQUENCE [LARGE SCALE GENOMIC DNA]</scope>
    <source>
        <strain evidence="3 4">DSM 25294</strain>
    </source>
</reference>
<feature type="domain" description="Glycosyltransferase subfamily 4-like N-terminal" evidence="2">
    <location>
        <begin position="19"/>
        <end position="178"/>
    </location>
</feature>
<dbReference type="PANTHER" id="PTHR45947">
    <property type="entry name" value="SULFOQUINOVOSYL TRANSFERASE SQD2"/>
    <property type="match status" value="1"/>
</dbReference>
<evidence type="ECO:0000259" key="1">
    <source>
        <dbReference type="Pfam" id="PF00534"/>
    </source>
</evidence>
<dbReference type="Pfam" id="PF13579">
    <property type="entry name" value="Glyco_trans_4_4"/>
    <property type="match status" value="1"/>
</dbReference>
<dbReference type="PANTHER" id="PTHR45947:SF3">
    <property type="entry name" value="SULFOQUINOVOSYL TRANSFERASE SQD2"/>
    <property type="match status" value="1"/>
</dbReference>
<accession>A0A1G9N8D0</accession>
<sequence length="381" mass="42372">MSDPLRVLLLTSKLSPAAGGLAVSVPGLAYSIDPLPDMEMHVMGTQDPGNPTAAKSWGPRVQAFGVMGPQALQFAPQMSPAMTALAPDLIDVQGLWTFPSLANLRYARASHIPYVVTPRGMLDPWALKNSALKKKIAGRAFESAHLRGAYCLRATAEMEAEHFREMGLINPIAVVPNGLNLPDLAPRTERDTRSVLFLSRIHPKKGVEYLLRTWVALQAEFPGWEVIIAGIDENGHESELKTMVQERRIPRVRFVGEKHGAAKEQQYRDADLFVLPTHAENFGLVVAEALAQETPVITTRNAPWQGLETHGCGWWIDLEQSRLTETMREAMSRPAAELAAMGQRGRAWVRRDFSMTQVAQKMRSVYLWAAGRDRRPEFVHE</sequence>
<dbReference type="InterPro" id="IPR050194">
    <property type="entry name" value="Glycosyltransferase_grp1"/>
</dbReference>
<dbReference type="RefSeq" id="WP_093164563.1">
    <property type="nucleotide sequence ID" value="NZ_FNEK01000118.1"/>
</dbReference>
<evidence type="ECO:0000313" key="4">
    <source>
        <dbReference type="Proteomes" id="UP000199382"/>
    </source>
</evidence>
<proteinExistence type="predicted"/>
<dbReference type="Gene3D" id="3.40.50.2000">
    <property type="entry name" value="Glycogen Phosphorylase B"/>
    <property type="match status" value="2"/>
</dbReference>
<organism evidence="3 4">
    <name type="scientific">Aliiruegeria lutimaris</name>
    <dbReference type="NCBI Taxonomy" id="571298"/>
    <lineage>
        <taxon>Bacteria</taxon>
        <taxon>Pseudomonadati</taxon>
        <taxon>Pseudomonadota</taxon>
        <taxon>Alphaproteobacteria</taxon>
        <taxon>Rhodobacterales</taxon>
        <taxon>Roseobacteraceae</taxon>
        <taxon>Aliiruegeria</taxon>
    </lineage>
</organism>
<dbReference type="InterPro" id="IPR001296">
    <property type="entry name" value="Glyco_trans_1"/>
</dbReference>